<dbReference type="PANTHER" id="PTHR46458">
    <property type="entry name" value="BLR2807 PROTEIN"/>
    <property type="match status" value="1"/>
</dbReference>
<evidence type="ECO:0000313" key="6">
    <source>
        <dbReference type="WBParaSite" id="Gr19_v10_g15967.t1"/>
    </source>
</evidence>
<accession>A0A914HEU6</accession>
<dbReference type="Gene3D" id="1.10.490.10">
    <property type="entry name" value="Globins"/>
    <property type="match status" value="1"/>
</dbReference>
<evidence type="ECO:0000256" key="3">
    <source>
        <dbReference type="ARBA" id="ARBA00023004"/>
    </source>
</evidence>
<keyword evidence="2" id="KW-0479">Metal-binding</keyword>
<dbReference type="Proteomes" id="UP000887572">
    <property type="component" value="Unplaced"/>
</dbReference>
<keyword evidence="1" id="KW-0349">Heme</keyword>
<feature type="region of interest" description="Disordered" evidence="4">
    <location>
        <begin position="1"/>
        <end position="23"/>
    </location>
</feature>
<proteinExistence type="predicted"/>
<evidence type="ECO:0000256" key="4">
    <source>
        <dbReference type="SAM" id="MobiDB-lite"/>
    </source>
</evidence>
<dbReference type="AlphaFoldDB" id="A0A914HEU6"/>
<evidence type="ECO:0000256" key="2">
    <source>
        <dbReference type="ARBA" id="ARBA00022723"/>
    </source>
</evidence>
<keyword evidence="5" id="KW-1185">Reference proteome</keyword>
<dbReference type="SUPFAM" id="SSF46458">
    <property type="entry name" value="Globin-like"/>
    <property type="match status" value="1"/>
</dbReference>
<keyword evidence="3" id="KW-0408">Iron</keyword>
<reference evidence="6" key="1">
    <citation type="submission" date="2022-11" db="UniProtKB">
        <authorList>
            <consortium name="WormBaseParasite"/>
        </authorList>
    </citation>
    <scope>IDENTIFICATION</scope>
</reference>
<dbReference type="GO" id="GO:0019825">
    <property type="term" value="F:oxygen binding"/>
    <property type="evidence" value="ECO:0007669"/>
    <property type="project" value="InterPro"/>
</dbReference>
<sequence length="196" mass="22830">MPVFKKSIKKRDNDNAPSAVAASTDDFGTQPVKQLDSRLGMDGYRDFYTLKNYWKTVNRRWKESHGLFMYRYLKTCPEAKERYQKLNGLNIDSPECSEPAFETIASNYLKVFDEVITAVEQTPSDASSACQRLSSVGKMHRSKVNGIKFDDFQQLEAPFLYMISEILQDRFNEKAEMLFRKFFQFCLRFILEGFNS</sequence>
<dbReference type="WBParaSite" id="Gr19_v10_g15967.t1">
    <property type="protein sequence ID" value="Gr19_v10_g15967.t1"/>
    <property type="gene ID" value="Gr19_v10_g15967"/>
</dbReference>
<evidence type="ECO:0000313" key="5">
    <source>
        <dbReference type="Proteomes" id="UP000887572"/>
    </source>
</evidence>
<organism evidence="5 6">
    <name type="scientific">Globodera rostochiensis</name>
    <name type="common">Golden nematode worm</name>
    <name type="synonym">Heterodera rostochiensis</name>
    <dbReference type="NCBI Taxonomy" id="31243"/>
    <lineage>
        <taxon>Eukaryota</taxon>
        <taxon>Metazoa</taxon>
        <taxon>Ecdysozoa</taxon>
        <taxon>Nematoda</taxon>
        <taxon>Chromadorea</taxon>
        <taxon>Rhabditida</taxon>
        <taxon>Tylenchina</taxon>
        <taxon>Tylenchomorpha</taxon>
        <taxon>Tylenchoidea</taxon>
        <taxon>Heteroderidae</taxon>
        <taxon>Heteroderinae</taxon>
        <taxon>Globodera</taxon>
    </lineage>
</organism>
<protein>
    <submittedName>
        <fullName evidence="6">Globin family profile domain-containing protein</fullName>
    </submittedName>
</protein>
<dbReference type="PANTHER" id="PTHR46458:SF5">
    <property type="entry name" value="GLOBIN FAMILY PROFILE DOMAIN-CONTAINING PROTEIN"/>
    <property type="match status" value="1"/>
</dbReference>
<dbReference type="InterPro" id="IPR050532">
    <property type="entry name" value="Globin-like_OT"/>
</dbReference>
<dbReference type="InterPro" id="IPR009050">
    <property type="entry name" value="Globin-like_sf"/>
</dbReference>
<dbReference type="InterPro" id="IPR012292">
    <property type="entry name" value="Globin/Proto"/>
</dbReference>
<dbReference type="GO" id="GO:0020037">
    <property type="term" value="F:heme binding"/>
    <property type="evidence" value="ECO:0007669"/>
    <property type="project" value="InterPro"/>
</dbReference>
<name>A0A914HEU6_GLORO</name>
<dbReference type="GO" id="GO:0046872">
    <property type="term" value="F:metal ion binding"/>
    <property type="evidence" value="ECO:0007669"/>
    <property type="project" value="UniProtKB-KW"/>
</dbReference>
<evidence type="ECO:0000256" key="1">
    <source>
        <dbReference type="ARBA" id="ARBA00022617"/>
    </source>
</evidence>